<keyword evidence="11" id="KW-1185">Reference proteome</keyword>
<name>A0A9P7R480_9PEZI</name>
<feature type="transmembrane region" description="Helical" evidence="8">
    <location>
        <begin position="927"/>
        <end position="950"/>
    </location>
</feature>
<dbReference type="InterPro" id="IPR020846">
    <property type="entry name" value="MFS_dom"/>
</dbReference>
<feature type="non-terminal residue" evidence="10">
    <location>
        <position position="1"/>
    </location>
</feature>
<comment type="caution">
    <text evidence="10">The sequence shown here is derived from an EMBL/GenBank/DDBJ whole genome shotgun (WGS) entry which is preliminary data.</text>
</comment>
<proteinExistence type="inferred from homology"/>
<keyword evidence="6" id="KW-0378">Hydrolase</keyword>
<evidence type="ECO:0000313" key="11">
    <source>
        <dbReference type="Proteomes" id="UP000699042"/>
    </source>
</evidence>
<dbReference type="CDD" id="cd03880">
    <property type="entry name" value="M28_QC_like"/>
    <property type="match status" value="1"/>
</dbReference>
<feature type="domain" description="Major facilitator superfamily (MFS) profile" evidence="9">
    <location>
        <begin position="733"/>
        <end position="1178"/>
    </location>
</feature>
<dbReference type="InterPro" id="IPR040234">
    <property type="entry name" value="QC/QCL"/>
</dbReference>
<feature type="transmembrane region" description="Helical" evidence="8">
    <location>
        <begin position="887"/>
        <end position="906"/>
    </location>
</feature>
<dbReference type="InterPro" id="IPR013126">
    <property type="entry name" value="Hsp_70_fam"/>
</dbReference>
<keyword evidence="6" id="KW-0645">Protease</keyword>
<keyword evidence="5" id="KW-0012">Acyltransferase</keyword>
<evidence type="ECO:0000256" key="6">
    <source>
        <dbReference type="RuleBase" id="RU361240"/>
    </source>
</evidence>
<feature type="transmembrane region" description="Helical" evidence="8">
    <location>
        <begin position="856"/>
        <end position="875"/>
    </location>
</feature>
<dbReference type="InterPro" id="IPR007484">
    <property type="entry name" value="Peptidase_M28"/>
</dbReference>
<keyword evidence="8" id="KW-1133">Transmembrane helix</keyword>
<comment type="subcellular location">
    <subcellularLocation>
        <location evidence="1">Membrane</location>
        <topology evidence="1">Multi-pass membrane protein</topology>
    </subcellularLocation>
</comment>
<feature type="transmembrane region" description="Helical" evidence="8">
    <location>
        <begin position="1191"/>
        <end position="1209"/>
    </location>
</feature>
<feature type="transmembrane region" description="Helical" evidence="8">
    <location>
        <begin position="1005"/>
        <end position="1031"/>
    </location>
</feature>
<evidence type="ECO:0000256" key="8">
    <source>
        <dbReference type="SAM" id="Phobius"/>
    </source>
</evidence>
<keyword evidence="2" id="KW-0808">Transferase</keyword>
<keyword evidence="8" id="KW-0472">Membrane</keyword>
<dbReference type="PROSITE" id="PS50850">
    <property type="entry name" value="MFS"/>
    <property type="match status" value="1"/>
</dbReference>
<dbReference type="InterPro" id="IPR011701">
    <property type="entry name" value="MFS"/>
</dbReference>
<dbReference type="InterPro" id="IPR037457">
    <property type="entry name" value="M28_QC"/>
</dbReference>
<dbReference type="GO" id="GO:0140662">
    <property type="term" value="F:ATP-dependent protein folding chaperone"/>
    <property type="evidence" value="ECO:0007669"/>
    <property type="project" value="InterPro"/>
</dbReference>
<dbReference type="Pfam" id="PF00012">
    <property type="entry name" value="HSP70"/>
    <property type="match status" value="1"/>
</dbReference>
<feature type="transmembrane region" description="Helical" evidence="8">
    <location>
        <begin position="962"/>
        <end position="984"/>
    </location>
</feature>
<dbReference type="SUPFAM" id="SSF53187">
    <property type="entry name" value="Zn-dependent exopeptidases"/>
    <property type="match status" value="1"/>
</dbReference>
<protein>
    <recommendedName>
        <fullName evidence="6">Peptide hydrolase</fullName>
        <ecNumber evidence="6">3.4.-.-</ecNumber>
    </recommendedName>
</protein>
<dbReference type="GO" id="GO:0006508">
    <property type="term" value="P:proteolysis"/>
    <property type="evidence" value="ECO:0007669"/>
    <property type="project" value="UniProtKB-KW"/>
</dbReference>
<evidence type="ECO:0000256" key="5">
    <source>
        <dbReference type="ARBA" id="ARBA00023315"/>
    </source>
</evidence>
<evidence type="ECO:0000313" key="10">
    <source>
        <dbReference type="EMBL" id="KAG7049921.1"/>
    </source>
</evidence>
<keyword evidence="4" id="KW-0067">ATP-binding</keyword>
<dbReference type="Gene3D" id="3.40.630.10">
    <property type="entry name" value="Zn peptidases"/>
    <property type="match status" value="1"/>
</dbReference>
<dbReference type="Pfam" id="PF04389">
    <property type="entry name" value="Peptidase_M28"/>
    <property type="match status" value="1"/>
</dbReference>
<keyword evidence="3" id="KW-0547">Nucleotide-binding</keyword>
<evidence type="ECO:0000256" key="2">
    <source>
        <dbReference type="ARBA" id="ARBA00022679"/>
    </source>
</evidence>
<keyword evidence="6" id="KW-0862">Zinc</keyword>
<sequence>WRSAEALGEKVKPIMVRTRNSEENEKAIIIGIDFGTTFSGVSWAYSGQPDNIEVISSWESKLKHNSDKEKVPSSILFRGKRGNSSWGYAFPKDTKQEPLKWFKLLLIDERDLPENVRDSSQIATARRLARSANKEPVEIISGYLQNLWNHAIERIVSKVGDAMVKMCQFHIVITLPAIWPDYAKARMRRAAEEAGLLESRPAGKTSLSFISEPEAAALATMKDLSKMPTAEVGDHIVVCDAGGGTVDLITYEILSLDPFIVREAVQGDGDLCGGVFLDEAFVNMLKEKVTPQAWNNIPEEEVRKLVNDEWEHCIKSGFKNQDDDWQINLPPECRVPGSQKRGMKRKRNLILDHADLLKVFDPVVNQTISLVEKQIEAVMTKTESKPKQIILVGGFGRCLYLRSRLQEEVGNNIEILQGDGAKPWTAICRGATIHGLTRRNLAPGLAVEIKSRVSRVSYGTCCTMDYDPDEHDEKDKYWCEDELSWKVDTCMEWFLERGTDVSSANPVTKSYYRLWESVPSQVDGTIYSSEAWPPPERLDHRVNELCTITWKKKINFASLPRFTNPMGKVFAKINYDVEMTCSGKSVDFTVIHDGKQVAAKNVEVVFKSDDDDLTELTGFIAPRHRGVLEGRKRVHYDGQHIEKLVSDTPDRAQYLRNPQLWRLRPATRQLGLPEAYHYHHLLDRSLCHVSTKPIGQRYKGGFPHIRDVEQSSCMARMMGFIYDMGEPIGPYLIVFAILSSTFLFTLDNTVVADVQPQIVLQFDSIKDIAWLAVASIMVATAVNLFNGQLYSHLKPKWLNIASVAVFEAGSALCGAAPNMNSLIVGRALSGLGSVGMYLGVMVLIAATTTIQERPAYLASIEITWGLGTLLRPVVGGAFADSDATWRWVFYINLPIGGLAAPVYLFMLPSPDPQPGATIMQRLAEIDWIGAPLMLGAIVCFTMAPMGISFGGVLYEWNSGSEIALFVVTGVLFVVFDIQQAYCIGTTKERLIFPVEFITSRMYNRTIILMFCVTAAGGCAVFVPVYLVSIFFRFTRGDSAIDAAVRLLPFILVMVTVTLTQAACCRIRPEKFGLHMPTAWVCGASAMLGAGVDTFTQAGFSIAQARVSASKAAVASSTIALAQTSGINIALAVSNAVFLNRAEKRLTAILLDTVTEGQIQAAIAGVGMDFVTTLPPRMQQEVLEAIVEALNLPYILVITAGALVLVWSVLMKRERLFKTATVRGDCSSMLQDSFALTRCGRSIPRSEDVQKLTPLRKLNHSSEPLIKSRSSVANSSKFAISPYYQRRQRQRRRDAPPSISARQTQHEFMRTGSYRALAAVIRQSQPAMALPLVRGHPVRGLWIAFLHLLFAASVCAYTPLSADVLKNVTVSEADFDIHNGPLLAPILIPRVPGTDGQLKTQQHFVDFFTKNLPKWNIQWQNSTDKTPATGNTDIPFQNLIIRREPPWTKPGQANYLTLVAHYDSKIEPKGFIGATDSAAPCAMLLHVARALDPMMTQMYDEMVALGENGGTVPQDMGLQILLLDGEEAFKSWTDTDSLYGARSLALEWENTFNPAMSHYKNPLEQISMFVLLDLLGSAEPKVPSYFQSTHWAYKAMADIEKRMRDLNLLESKPKMPFLYDINKVNQMFGRSGIGDDHVPFMMKGVNILHMIPSPFPDVWHTTQDDGEHLDMPTVRDWTKIVTAFTMEWLDAMEIMSEEAQR</sequence>
<dbReference type="PANTHER" id="PTHR12283">
    <property type="entry name" value="GLUTAMINYL-PEPTIDE CYCLOTRANSFERASE"/>
    <property type="match status" value="1"/>
</dbReference>
<accession>A0A9P7R480</accession>
<dbReference type="Gene3D" id="3.30.420.40">
    <property type="match status" value="2"/>
</dbReference>
<dbReference type="EMBL" id="JAESDN010000005">
    <property type="protein sequence ID" value="KAG7049921.1"/>
    <property type="molecule type" value="Genomic_DNA"/>
</dbReference>
<dbReference type="GO" id="GO:0005524">
    <property type="term" value="F:ATP binding"/>
    <property type="evidence" value="ECO:0007669"/>
    <property type="project" value="UniProtKB-KW"/>
</dbReference>
<dbReference type="Gene3D" id="3.90.640.10">
    <property type="entry name" value="Actin, Chain A, domain 4"/>
    <property type="match status" value="1"/>
</dbReference>
<dbReference type="GO" id="GO:0008233">
    <property type="term" value="F:peptidase activity"/>
    <property type="evidence" value="ECO:0007669"/>
    <property type="project" value="UniProtKB-KW"/>
</dbReference>
<gene>
    <name evidence="10" type="ORF">JMJ77_012679</name>
</gene>
<dbReference type="InterPro" id="IPR036259">
    <property type="entry name" value="MFS_trans_sf"/>
</dbReference>
<dbReference type="EC" id="3.4.-.-" evidence="6"/>
<feature type="region of interest" description="Disordered" evidence="7">
    <location>
        <begin position="1284"/>
        <end position="1303"/>
    </location>
</feature>
<organism evidence="10 11">
    <name type="scientific">Colletotrichum scovillei</name>
    <dbReference type="NCBI Taxonomy" id="1209932"/>
    <lineage>
        <taxon>Eukaryota</taxon>
        <taxon>Fungi</taxon>
        <taxon>Dikarya</taxon>
        <taxon>Ascomycota</taxon>
        <taxon>Pezizomycotina</taxon>
        <taxon>Sordariomycetes</taxon>
        <taxon>Hypocreomycetidae</taxon>
        <taxon>Glomerellales</taxon>
        <taxon>Glomerellaceae</taxon>
        <taxon>Colletotrichum</taxon>
        <taxon>Colletotrichum acutatum species complex</taxon>
    </lineage>
</organism>
<feature type="transmembrane region" description="Helical" evidence="8">
    <location>
        <begin position="728"/>
        <end position="746"/>
    </location>
</feature>
<feature type="transmembrane region" description="Helical" evidence="8">
    <location>
        <begin position="823"/>
        <end position="844"/>
    </location>
</feature>
<keyword evidence="6" id="KW-0479">Metal-binding</keyword>
<dbReference type="PANTHER" id="PTHR12283:SF2">
    <property type="entry name" value="PEPTIDE HYDROLASE"/>
    <property type="match status" value="1"/>
</dbReference>
<evidence type="ECO:0000256" key="7">
    <source>
        <dbReference type="SAM" id="MobiDB-lite"/>
    </source>
</evidence>
<evidence type="ECO:0000259" key="9">
    <source>
        <dbReference type="PROSITE" id="PS50850"/>
    </source>
</evidence>
<feature type="transmembrane region" description="Helical" evidence="8">
    <location>
        <begin position="1043"/>
        <end position="1064"/>
    </location>
</feature>
<feature type="transmembrane region" description="Helical" evidence="8">
    <location>
        <begin position="768"/>
        <end position="785"/>
    </location>
</feature>
<evidence type="ECO:0000256" key="4">
    <source>
        <dbReference type="ARBA" id="ARBA00022840"/>
    </source>
</evidence>
<reference evidence="10" key="1">
    <citation type="submission" date="2021-05" db="EMBL/GenBank/DDBJ databases">
        <title>Comparative genomics of three Colletotrichum scovillei strains and genetic complementation revealed genes involved fungal growth and virulence on chili pepper.</title>
        <authorList>
            <person name="Hsieh D.-K."/>
            <person name="Chuang S.-C."/>
            <person name="Chen C.-Y."/>
            <person name="Chao Y.-T."/>
            <person name="Lu M.-Y.J."/>
            <person name="Lee M.-H."/>
            <person name="Shih M.-C."/>
        </authorList>
    </citation>
    <scope>NUCLEOTIDE SEQUENCE</scope>
    <source>
        <strain evidence="10">Coll-153</strain>
    </source>
</reference>
<feature type="transmembrane region" description="Helical" evidence="8">
    <location>
        <begin position="1071"/>
        <end position="1091"/>
    </location>
</feature>
<dbReference type="Gene3D" id="1.20.1250.20">
    <property type="entry name" value="MFS general substrate transporter like domains"/>
    <property type="match status" value="1"/>
</dbReference>
<comment type="similarity">
    <text evidence="6">Belongs to the peptidase M28 family.</text>
</comment>
<dbReference type="SUPFAM" id="SSF53067">
    <property type="entry name" value="Actin-like ATPase domain"/>
    <property type="match status" value="2"/>
</dbReference>
<keyword evidence="8" id="KW-0812">Transmembrane</keyword>
<evidence type="ECO:0000256" key="3">
    <source>
        <dbReference type="ARBA" id="ARBA00022741"/>
    </source>
</evidence>
<dbReference type="SUPFAM" id="SSF103473">
    <property type="entry name" value="MFS general substrate transporter"/>
    <property type="match status" value="1"/>
</dbReference>
<dbReference type="InterPro" id="IPR043129">
    <property type="entry name" value="ATPase_NBD"/>
</dbReference>
<dbReference type="Proteomes" id="UP000699042">
    <property type="component" value="Unassembled WGS sequence"/>
</dbReference>
<dbReference type="GO" id="GO:0022857">
    <property type="term" value="F:transmembrane transporter activity"/>
    <property type="evidence" value="ECO:0007669"/>
    <property type="project" value="InterPro"/>
</dbReference>
<dbReference type="CDD" id="cd10170">
    <property type="entry name" value="ASKHA_NBD_HSP70"/>
    <property type="match status" value="1"/>
</dbReference>
<dbReference type="GO" id="GO:0016020">
    <property type="term" value="C:membrane"/>
    <property type="evidence" value="ECO:0007669"/>
    <property type="project" value="UniProtKB-SubCell"/>
</dbReference>
<dbReference type="GO" id="GO:0016603">
    <property type="term" value="F:glutaminyl-peptide cyclotransferase activity"/>
    <property type="evidence" value="ECO:0007669"/>
    <property type="project" value="InterPro"/>
</dbReference>
<evidence type="ECO:0000256" key="1">
    <source>
        <dbReference type="ARBA" id="ARBA00004141"/>
    </source>
</evidence>
<dbReference type="Pfam" id="PF07690">
    <property type="entry name" value="MFS_1"/>
    <property type="match status" value="1"/>
</dbReference>
<dbReference type="GO" id="GO:0008270">
    <property type="term" value="F:zinc ion binding"/>
    <property type="evidence" value="ECO:0007669"/>
    <property type="project" value="TreeGrafter"/>
</dbReference>